<dbReference type="PRINTS" id="PR01713">
    <property type="entry name" value="NUCEPIMERASE"/>
</dbReference>
<proteinExistence type="predicted"/>
<accession>A0A369AYJ6</accession>
<reference evidence="3 4" key="1">
    <citation type="submission" date="2018-07" db="EMBL/GenBank/DDBJ databases">
        <title>Genomic Encyclopedia of Type Strains, Phase IV (KMG-IV): sequencing the most valuable type-strain genomes for metagenomic binning, comparative biology and taxonomic classification.</title>
        <authorList>
            <person name="Goeker M."/>
        </authorList>
    </citation>
    <scope>NUCLEOTIDE SEQUENCE [LARGE SCALE GENOMIC DNA]</scope>
    <source>
        <strain evidence="3 4">DSM 27016</strain>
    </source>
</reference>
<sequence>MSSVLVTGGAGFIGSNLCERLLACEYEVISLDNFNTVYSPSIKRQNIIKAESNPHYLSIEGDILDTGLLTELFNSFAIDTVVHLAALAGVRRSISNPLEYVDVDIKGTVNVLELSVRNKVKKFIFASSSSVYGKGPRPFSEQHTADLQLSPYAASKASGESFCKTYNALYGIPIICLRFFTVYGPRQRPEMAIHKFTRLINDSRHIEIFGDGLSSRDYTYIDDITDGIISAINFDCNFEIFNLGSSNPVSLNRLTDIIGKSLGKPVYRRYMPYNPGDARHTLADILKAGTLLGYNPKTGICEGIMKFAEWYLRYV</sequence>
<gene>
    <name evidence="3" type="ORF">DFR58_12128</name>
</gene>
<keyword evidence="1" id="KW-0520">NAD</keyword>
<dbReference type="EMBL" id="QPJT01000021">
    <property type="protein sequence ID" value="RCX12524.1"/>
    <property type="molecule type" value="Genomic_DNA"/>
</dbReference>
<evidence type="ECO:0000313" key="3">
    <source>
        <dbReference type="EMBL" id="RCX12524.1"/>
    </source>
</evidence>
<dbReference type="RefSeq" id="WP_114298892.1">
    <property type="nucleotide sequence ID" value="NZ_QPJT01000021.1"/>
</dbReference>
<dbReference type="Gene3D" id="3.90.25.10">
    <property type="entry name" value="UDP-galactose 4-epimerase, domain 1"/>
    <property type="match status" value="1"/>
</dbReference>
<dbReference type="PANTHER" id="PTHR43574">
    <property type="entry name" value="EPIMERASE-RELATED"/>
    <property type="match status" value="1"/>
</dbReference>
<dbReference type="AlphaFoldDB" id="A0A369AYJ6"/>
<keyword evidence="4" id="KW-1185">Reference proteome</keyword>
<name>A0A369AYJ6_9FIRM</name>
<dbReference type="OrthoDB" id="142826at2"/>
<evidence type="ECO:0000259" key="2">
    <source>
        <dbReference type="Pfam" id="PF01370"/>
    </source>
</evidence>
<comment type="caution">
    <text evidence="3">The sequence shown here is derived from an EMBL/GenBank/DDBJ whole genome shotgun (WGS) entry which is preliminary data.</text>
</comment>
<dbReference type="InterPro" id="IPR001509">
    <property type="entry name" value="Epimerase_deHydtase"/>
</dbReference>
<evidence type="ECO:0000313" key="4">
    <source>
        <dbReference type="Proteomes" id="UP000253034"/>
    </source>
</evidence>
<organism evidence="3 4">
    <name type="scientific">Anaerobacterium chartisolvens</name>
    <dbReference type="NCBI Taxonomy" id="1297424"/>
    <lineage>
        <taxon>Bacteria</taxon>
        <taxon>Bacillati</taxon>
        <taxon>Bacillota</taxon>
        <taxon>Clostridia</taxon>
        <taxon>Eubacteriales</taxon>
        <taxon>Oscillospiraceae</taxon>
        <taxon>Anaerobacterium</taxon>
    </lineage>
</organism>
<dbReference type="SUPFAM" id="SSF51735">
    <property type="entry name" value="NAD(P)-binding Rossmann-fold domains"/>
    <property type="match status" value="1"/>
</dbReference>
<dbReference type="InterPro" id="IPR036291">
    <property type="entry name" value="NAD(P)-bd_dom_sf"/>
</dbReference>
<protein>
    <submittedName>
        <fullName evidence="3">UDP-glucuronate 4-epimerase</fullName>
    </submittedName>
</protein>
<feature type="domain" description="NAD-dependent epimerase/dehydratase" evidence="2">
    <location>
        <begin position="4"/>
        <end position="244"/>
    </location>
</feature>
<evidence type="ECO:0000256" key="1">
    <source>
        <dbReference type="ARBA" id="ARBA00023027"/>
    </source>
</evidence>
<dbReference type="Proteomes" id="UP000253034">
    <property type="component" value="Unassembled WGS sequence"/>
</dbReference>
<dbReference type="Pfam" id="PF01370">
    <property type="entry name" value="Epimerase"/>
    <property type="match status" value="1"/>
</dbReference>
<dbReference type="Gene3D" id="3.40.50.720">
    <property type="entry name" value="NAD(P)-binding Rossmann-like Domain"/>
    <property type="match status" value="1"/>
</dbReference>